<accession>A0A2S4UJT6</accession>
<dbReference type="SMART" id="SM00365">
    <property type="entry name" value="LRR_SD22"/>
    <property type="match status" value="10"/>
</dbReference>
<keyword evidence="3" id="KW-0677">Repeat</keyword>
<comment type="caution">
    <text evidence="6">The sequence shown here is derived from an EMBL/GenBank/DDBJ whole genome shotgun (WGS) entry which is preliminary data.</text>
</comment>
<dbReference type="InterPro" id="IPR025875">
    <property type="entry name" value="Leu-rich_rpt_4"/>
</dbReference>
<dbReference type="SMART" id="SM00369">
    <property type="entry name" value="LRR_TYP"/>
    <property type="match status" value="5"/>
</dbReference>
<dbReference type="PANTHER" id="PTHR45973">
    <property type="entry name" value="PROTEIN PHOSPHATASE 1 REGULATORY SUBUNIT SDS22-RELATED"/>
    <property type="match status" value="1"/>
</dbReference>
<reference evidence="7" key="2">
    <citation type="journal article" date="2018" name="BMC Genomics">
        <title>Genomic insights into host adaptation between the wheat stripe rust pathogen (Puccinia striiformis f. sp. tritici) and the barley stripe rust pathogen (Puccinia striiformis f. sp. hordei).</title>
        <authorList>
            <person name="Xia C."/>
            <person name="Wang M."/>
            <person name="Yin C."/>
            <person name="Cornejo O.E."/>
            <person name="Hulbert S.H."/>
            <person name="Chen X."/>
        </authorList>
    </citation>
    <scope>NUCLEOTIDE SEQUENCE [LARGE SCALE GENOMIC DNA]</scope>
    <source>
        <strain evidence="7">93TX-2</strain>
    </source>
</reference>
<dbReference type="Gene3D" id="3.80.10.10">
    <property type="entry name" value="Ribonuclease Inhibitor"/>
    <property type="match status" value="2"/>
</dbReference>
<sequence length="427" mass="48477">MIESNEDRVQSPTSESGVVARLDEASYQNGIIEREAILDAQAKQATKDESVWQAENEELLSEFKQGTEELELSHSRIRTLRGFELHLRRLSGTLKRINLRQNLINKLKYGPRIDGPTGDKGIAAISLEDQPDQDPDSQPKTEDDLTPFSGLEVLEELDLYDNQISKIEGLHQLPNLKTLDFSFNLIRKIENLDSLESLSTLYLIQNKISQIEALDNLAKTLTSLELGSNRIRHITNLSCLINLTELWLGRNKISKLEGLDSLVNLRSLSIQSNRIIKLEGLSNLVSLEELYISHNGLTSIGDGLSTNKKLRVLDIGANQIDDMTGIEGLNNLEELWANNNKMSIPGWNSIENYLAKDRMKDLQTIYLEGNPLQSEMGVNYRRKILIACPQLIQIDATYVTFLSPYFQNYIISHKKKSFLWNRFVKSH</sequence>
<dbReference type="GO" id="GO:0005634">
    <property type="term" value="C:nucleus"/>
    <property type="evidence" value="ECO:0007669"/>
    <property type="project" value="UniProtKB-SubCell"/>
</dbReference>
<dbReference type="InterPro" id="IPR001611">
    <property type="entry name" value="Leu-rich_rpt"/>
</dbReference>
<protein>
    <recommendedName>
        <fullName evidence="8">Protein phosphatase 1 regulatory subunit 7</fullName>
    </recommendedName>
</protein>
<dbReference type="AlphaFoldDB" id="A0A2S4UJT6"/>
<dbReference type="InterPro" id="IPR003591">
    <property type="entry name" value="Leu-rich_rpt_typical-subtyp"/>
</dbReference>
<dbReference type="VEuPathDB" id="FungiDB:PSTT_03942"/>
<dbReference type="OrthoDB" id="266138at2759"/>
<comment type="similarity">
    <text evidence="5">Belongs to the SDS22 family.</text>
</comment>
<evidence type="ECO:0000256" key="1">
    <source>
        <dbReference type="ARBA" id="ARBA00004123"/>
    </source>
</evidence>
<organism evidence="6 7">
    <name type="scientific">Puccinia striiformis</name>
    <dbReference type="NCBI Taxonomy" id="27350"/>
    <lineage>
        <taxon>Eukaryota</taxon>
        <taxon>Fungi</taxon>
        <taxon>Dikarya</taxon>
        <taxon>Basidiomycota</taxon>
        <taxon>Pucciniomycotina</taxon>
        <taxon>Pucciniomycetes</taxon>
        <taxon>Pucciniales</taxon>
        <taxon>Pucciniaceae</taxon>
        <taxon>Puccinia</taxon>
    </lineage>
</organism>
<keyword evidence="2" id="KW-0433">Leucine-rich repeat</keyword>
<dbReference type="Proteomes" id="UP000238274">
    <property type="component" value="Unassembled WGS sequence"/>
</dbReference>
<evidence type="ECO:0000256" key="4">
    <source>
        <dbReference type="ARBA" id="ARBA00023242"/>
    </source>
</evidence>
<name>A0A2S4UJT6_9BASI</name>
<evidence type="ECO:0000256" key="3">
    <source>
        <dbReference type="ARBA" id="ARBA00022737"/>
    </source>
</evidence>
<keyword evidence="7" id="KW-1185">Reference proteome</keyword>
<dbReference type="PANTHER" id="PTHR45973:SF23">
    <property type="entry name" value="PROTEIN PHOSPHATASE 1 REGULATORY SUBUNIT 7"/>
    <property type="match status" value="1"/>
</dbReference>
<dbReference type="Pfam" id="PF12799">
    <property type="entry name" value="LRR_4"/>
    <property type="match status" value="2"/>
</dbReference>
<gene>
    <name evidence="6" type="ORF">PSHT_14502</name>
</gene>
<dbReference type="InterPro" id="IPR050576">
    <property type="entry name" value="Cilia_flagella_integrity"/>
</dbReference>
<evidence type="ECO:0000313" key="7">
    <source>
        <dbReference type="Proteomes" id="UP000238274"/>
    </source>
</evidence>
<evidence type="ECO:0000313" key="6">
    <source>
        <dbReference type="EMBL" id="POV97582.1"/>
    </source>
</evidence>
<dbReference type="InterPro" id="IPR032675">
    <property type="entry name" value="LRR_dom_sf"/>
</dbReference>
<dbReference type="PROSITE" id="PS51450">
    <property type="entry name" value="LRR"/>
    <property type="match status" value="8"/>
</dbReference>
<dbReference type="SUPFAM" id="SSF52058">
    <property type="entry name" value="L domain-like"/>
    <property type="match status" value="1"/>
</dbReference>
<keyword evidence="4" id="KW-0539">Nucleus</keyword>
<dbReference type="SMART" id="SM00368">
    <property type="entry name" value="LRR_RI"/>
    <property type="match status" value="4"/>
</dbReference>
<comment type="subcellular location">
    <subcellularLocation>
        <location evidence="1">Nucleus</location>
    </subcellularLocation>
</comment>
<evidence type="ECO:0008006" key="8">
    <source>
        <dbReference type="Google" id="ProtNLM"/>
    </source>
</evidence>
<dbReference type="EMBL" id="PKSM01000328">
    <property type="protein sequence ID" value="POV97582.1"/>
    <property type="molecule type" value="Genomic_DNA"/>
</dbReference>
<evidence type="ECO:0000256" key="5">
    <source>
        <dbReference type="ARBA" id="ARBA00023460"/>
    </source>
</evidence>
<reference evidence="6 7" key="1">
    <citation type="submission" date="2017-12" db="EMBL/GenBank/DDBJ databases">
        <title>Gene loss provides genomic basis for host adaptation in cereal stripe rust fungi.</title>
        <authorList>
            <person name="Xia C."/>
        </authorList>
    </citation>
    <scope>NUCLEOTIDE SEQUENCE [LARGE SCALE GENOMIC DNA]</scope>
    <source>
        <strain evidence="6 7">93TX-2</strain>
    </source>
</reference>
<reference evidence="7" key="3">
    <citation type="journal article" date="2018" name="Mol. Plant Microbe Interact.">
        <title>Genome sequence resources for the wheat stripe rust pathogen (Puccinia striiformis f. sp. tritici) and the barley stripe rust pathogen (Puccinia striiformis f. sp. hordei).</title>
        <authorList>
            <person name="Xia C."/>
            <person name="Wang M."/>
            <person name="Yin C."/>
            <person name="Cornejo O.E."/>
            <person name="Hulbert S.H."/>
            <person name="Chen X."/>
        </authorList>
    </citation>
    <scope>NUCLEOTIDE SEQUENCE [LARGE SCALE GENOMIC DNA]</scope>
    <source>
        <strain evidence="7">93TX-2</strain>
    </source>
</reference>
<proteinExistence type="inferred from homology"/>
<dbReference type="VEuPathDB" id="FungiDB:PSHT_14502"/>
<evidence type="ECO:0000256" key="2">
    <source>
        <dbReference type="ARBA" id="ARBA00022614"/>
    </source>
</evidence>